<keyword evidence="4" id="KW-1185">Reference proteome</keyword>
<organism evidence="3 4">
    <name type="scientific">Kribbella antiqua</name>
    <dbReference type="NCBI Taxonomy" id="2512217"/>
    <lineage>
        <taxon>Bacteria</taxon>
        <taxon>Bacillati</taxon>
        <taxon>Actinomycetota</taxon>
        <taxon>Actinomycetes</taxon>
        <taxon>Propionibacteriales</taxon>
        <taxon>Kribbellaceae</taxon>
        <taxon>Kribbella</taxon>
    </lineage>
</organism>
<evidence type="ECO:0000256" key="1">
    <source>
        <dbReference type="SAM" id="SignalP"/>
    </source>
</evidence>
<name>A0A4R2IQE5_9ACTN</name>
<dbReference type="Gene3D" id="1.20.1260.10">
    <property type="match status" value="1"/>
</dbReference>
<sequence>MGVRRSCAAAVLAVVLAGCSTPTATVQVPVIVPGTPGGPNQTVSAVPTQEAEVDQDDVTFLADMMVHHTQAIQLTGYATTSATNQRVKALADRIRAGQQPEIDAMRQLLVARGQTPPNLEHVQHLDHSGMPGMATPAELAKLEQARGKAFDRLFLTLMIKHHQGAVTMTGTVIDKGTDAQIGEVAQEVGVTQTKEIATMRQLLKEL</sequence>
<dbReference type="Proteomes" id="UP000295573">
    <property type="component" value="Unassembled WGS sequence"/>
</dbReference>
<gene>
    <name evidence="3" type="ORF">EV646_10552</name>
</gene>
<feature type="signal peptide" evidence="1">
    <location>
        <begin position="1"/>
        <end position="24"/>
    </location>
</feature>
<dbReference type="Pfam" id="PF03713">
    <property type="entry name" value="DUF305"/>
    <property type="match status" value="1"/>
</dbReference>
<dbReference type="PROSITE" id="PS51257">
    <property type="entry name" value="PROKAR_LIPOPROTEIN"/>
    <property type="match status" value="1"/>
</dbReference>
<dbReference type="PANTHER" id="PTHR36933:SF1">
    <property type="entry name" value="SLL0788 PROTEIN"/>
    <property type="match status" value="1"/>
</dbReference>
<evidence type="ECO:0000313" key="3">
    <source>
        <dbReference type="EMBL" id="TCO47503.1"/>
    </source>
</evidence>
<reference evidence="3 4" key="1">
    <citation type="journal article" date="2015" name="Stand. Genomic Sci.">
        <title>Genomic Encyclopedia of Bacterial and Archaeal Type Strains, Phase III: the genomes of soil and plant-associated and newly described type strains.</title>
        <authorList>
            <person name="Whitman W.B."/>
            <person name="Woyke T."/>
            <person name="Klenk H.P."/>
            <person name="Zhou Y."/>
            <person name="Lilburn T.G."/>
            <person name="Beck B.J."/>
            <person name="De Vos P."/>
            <person name="Vandamme P."/>
            <person name="Eisen J.A."/>
            <person name="Garrity G."/>
            <person name="Hugenholtz P."/>
            <person name="Kyrpides N.C."/>
        </authorList>
    </citation>
    <scope>NUCLEOTIDE SEQUENCE [LARGE SCALE GENOMIC DNA]</scope>
    <source>
        <strain evidence="3 4">VKM Ac-2541</strain>
    </source>
</reference>
<dbReference type="OrthoDB" id="26872at2"/>
<dbReference type="InterPro" id="IPR005183">
    <property type="entry name" value="DUF305_CopM-like"/>
</dbReference>
<dbReference type="EMBL" id="SLWR01000005">
    <property type="protein sequence ID" value="TCO47503.1"/>
    <property type="molecule type" value="Genomic_DNA"/>
</dbReference>
<accession>A0A4R2IQE5</accession>
<dbReference type="InterPro" id="IPR012347">
    <property type="entry name" value="Ferritin-like"/>
</dbReference>
<dbReference type="RefSeq" id="WP_158290967.1">
    <property type="nucleotide sequence ID" value="NZ_SLWR01000005.1"/>
</dbReference>
<proteinExistence type="predicted"/>
<keyword evidence="1" id="KW-0732">Signal</keyword>
<dbReference type="PANTHER" id="PTHR36933">
    <property type="entry name" value="SLL0788 PROTEIN"/>
    <property type="match status" value="1"/>
</dbReference>
<feature type="chain" id="PRO_5020554655" evidence="1">
    <location>
        <begin position="25"/>
        <end position="206"/>
    </location>
</feature>
<dbReference type="AlphaFoldDB" id="A0A4R2IQE5"/>
<evidence type="ECO:0000313" key="4">
    <source>
        <dbReference type="Proteomes" id="UP000295573"/>
    </source>
</evidence>
<feature type="domain" description="DUF305" evidence="2">
    <location>
        <begin position="57"/>
        <end position="203"/>
    </location>
</feature>
<comment type="caution">
    <text evidence="3">The sequence shown here is derived from an EMBL/GenBank/DDBJ whole genome shotgun (WGS) entry which is preliminary data.</text>
</comment>
<protein>
    <submittedName>
        <fullName evidence="3">Uncharacterized protein (DUF305 family)</fullName>
    </submittedName>
</protein>
<evidence type="ECO:0000259" key="2">
    <source>
        <dbReference type="Pfam" id="PF03713"/>
    </source>
</evidence>